<feature type="compositionally biased region" description="Polar residues" evidence="6">
    <location>
        <begin position="148"/>
        <end position="160"/>
    </location>
</feature>
<keyword evidence="2" id="KW-0396">Initiation factor</keyword>
<reference evidence="8" key="1">
    <citation type="submission" date="2021-01" db="EMBL/GenBank/DDBJ databases">
        <authorList>
            <person name="Corre E."/>
            <person name="Pelletier E."/>
            <person name="Niang G."/>
            <person name="Scheremetjew M."/>
            <person name="Finn R."/>
            <person name="Kale V."/>
            <person name="Holt S."/>
            <person name="Cochrane G."/>
            <person name="Meng A."/>
            <person name="Brown T."/>
            <person name="Cohen L."/>
        </authorList>
    </citation>
    <scope>NUCLEOTIDE SEQUENCE</scope>
    <source>
        <strain evidence="8">CCMP3278</strain>
    </source>
</reference>
<dbReference type="PROSITE" id="PS51363">
    <property type="entry name" value="W2"/>
    <property type="match status" value="1"/>
</dbReference>
<dbReference type="GO" id="GO:0005092">
    <property type="term" value="F:GDP-dissociation inhibitor activity"/>
    <property type="evidence" value="ECO:0007669"/>
    <property type="project" value="TreeGrafter"/>
</dbReference>
<protein>
    <recommendedName>
        <fullName evidence="7">W2 domain-containing protein</fullName>
    </recommendedName>
</protein>
<comment type="similarity">
    <text evidence="1">Belongs to the eIF-2-beta/eIF-5 family.</text>
</comment>
<feature type="compositionally biased region" description="Acidic residues" evidence="6">
    <location>
        <begin position="277"/>
        <end position="288"/>
    </location>
</feature>
<evidence type="ECO:0000313" key="8">
    <source>
        <dbReference type="EMBL" id="CAD8823265.1"/>
    </source>
</evidence>
<dbReference type="Pfam" id="PF02020">
    <property type="entry name" value="W2"/>
    <property type="match status" value="1"/>
</dbReference>
<dbReference type="GO" id="GO:0001732">
    <property type="term" value="P:formation of cytoplasmic translation initiation complex"/>
    <property type="evidence" value="ECO:0007669"/>
    <property type="project" value="TreeGrafter"/>
</dbReference>
<dbReference type="GO" id="GO:0071074">
    <property type="term" value="F:eukaryotic initiation factor eIF2 binding"/>
    <property type="evidence" value="ECO:0007669"/>
    <property type="project" value="TreeGrafter"/>
</dbReference>
<organism evidence="8">
    <name type="scientific">Timspurckia oligopyrenoides</name>
    <dbReference type="NCBI Taxonomy" id="708627"/>
    <lineage>
        <taxon>Eukaryota</taxon>
        <taxon>Rhodophyta</taxon>
        <taxon>Bangiophyceae</taxon>
        <taxon>Porphyridiales</taxon>
        <taxon>Porphyridiaceae</taxon>
        <taxon>Timspurckia</taxon>
    </lineage>
</organism>
<dbReference type="AlphaFoldDB" id="A0A7S0ZIY8"/>
<evidence type="ECO:0000256" key="6">
    <source>
        <dbReference type="SAM" id="MobiDB-lite"/>
    </source>
</evidence>
<dbReference type="InterPro" id="IPR002735">
    <property type="entry name" value="Transl_init_fac_IF2/IF5_dom"/>
</dbReference>
<dbReference type="SUPFAM" id="SSF48371">
    <property type="entry name" value="ARM repeat"/>
    <property type="match status" value="1"/>
</dbReference>
<keyword evidence="3" id="KW-0547">Nucleotide-binding</keyword>
<dbReference type="PANTHER" id="PTHR23001:SF7">
    <property type="entry name" value="EUKARYOTIC TRANSLATION INITIATION FACTOR 5"/>
    <property type="match status" value="1"/>
</dbReference>
<feature type="compositionally biased region" description="Basic residues" evidence="6">
    <location>
        <begin position="207"/>
        <end position="216"/>
    </location>
</feature>
<dbReference type="SUPFAM" id="SSF100966">
    <property type="entry name" value="Translation initiation factor 2 beta, aIF2beta, N-terminal domain"/>
    <property type="match status" value="1"/>
</dbReference>
<dbReference type="Pfam" id="PF01873">
    <property type="entry name" value="eIF-5_eIF-2B"/>
    <property type="match status" value="1"/>
</dbReference>
<sequence>MAEISFGNAYVNIGGVEDDHYRYVMPVLIPKVEGRGNGIKTRIVNCVEIGKKLNRPPGYLCKFFGCELGAQTMINDKEGTYIVNGAFEQKTLSELVDKFIKLFVTCENCKLPETDLKVSRSGTIKQKCLACGHSFSVDMMHKLTNYIINNPPDSYGTKSSAVDKQERRRKKAAAGNGQADEDDGERKSKKKSSSRKKKEDGEDSSKARKKSSKKKKGDGENAGDGNDEDEDNIVWSTDTSKDAMAARLAEAGLDAKLLDLDLGDNGVDLNGDGGSNENEDEDDDDEDEEEVKQLKELIASGTKSRTVGKTALELAATLLGKDAEAEDITVRATELVVDAYITVDAANNAVELITGLVPALKAVKSSSSELAQAQICNRMDRLCESLEDDDDSDDKDDDKDYQIVAQILKGLFDNEIITESVVMEWYEKECYSDAMSAARKAAAPVVQWIQDADEDDDDDEE</sequence>
<evidence type="ECO:0000256" key="3">
    <source>
        <dbReference type="ARBA" id="ARBA00022741"/>
    </source>
</evidence>
<dbReference type="FunFam" id="2.20.25.350:FF:000001">
    <property type="entry name" value="Eukaryotic translation initiation factor 5"/>
    <property type="match status" value="1"/>
</dbReference>
<gene>
    <name evidence="8" type="ORF">TOLI1172_LOCUS7661</name>
</gene>
<dbReference type="EMBL" id="HBFP01010655">
    <property type="protein sequence ID" value="CAD8823265.1"/>
    <property type="molecule type" value="Transcribed_RNA"/>
</dbReference>
<dbReference type="Gene3D" id="3.30.30.170">
    <property type="match status" value="1"/>
</dbReference>
<evidence type="ECO:0000256" key="4">
    <source>
        <dbReference type="ARBA" id="ARBA00022917"/>
    </source>
</evidence>
<evidence type="ECO:0000256" key="2">
    <source>
        <dbReference type="ARBA" id="ARBA00022540"/>
    </source>
</evidence>
<dbReference type="InterPro" id="IPR016024">
    <property type="entry name" value="ARM-type_fold"/>
</dbReference>
<dbReference type="SUPFAM" id="SSF75689">
    <property type="entry name" value="Zinc-binding domain of translation initiation factor 2 beta"/>
    <property type="match status" value="1"/>
</dbReference>
<dbReference type="Gene3D" id="1.25.40.180">
    <property type="match status" value="1"/>
</dbReference>
<evidence type="ECO:0000256" key="1">
    <source>
        <dbReference type="ARBA" id="ARBA00010397"/>
    </source>
</evidence>
<accession>A0A7S0ZIY8</accession>
<feature type="region of interest" description="Disordered" evidence="6">
    <location>
        <begin position="267"/>
        <end position="288"/>
    </location>
</feature>
<dbReference type="FunFam" id="3.30.30.170:FF:000002">
    <property type="entry name" value="Eukaryotic translation initiation factor 5"/>
    <property type="match status" value="1"/>
</dbReference>
<dbReference type="PANTHER" id="PTHR23001">
    <property type="entry name" value="EUKARYOTIC TRANSLATION INITIATION FACTOR"/>
    <property type="match status" value="1"/>
</dbReference>
<name>A0A7S0ZIY8_9RHOD</name>
<proteinExistence type="inferred from homology"/>
<evidence type="ECO:0000259" key="7">
    <source>
        <dbReference type="PROSITE" id="PS51363"/>
    </source>
</evidence>
<dbReference type="GO" id="GO:0003743">
    <property type="term" value="F:translation initiation factor activity"/>
    <property type="evidence" value="ECO:0007669"/>
    <property type="project" value="UniProtKB-KW"/>
</dbReference>
<dbReference type="InterPro" id="IPR045196">
    <property type="entry name" value="IF2/IF5"/>
</dbReference>
<dbReference type="GO" id="GO:0005525">
    <property type="term" value="F:GTP binding"/>
    <property type="evidence" value="ECO:0007669"/>
    <property type="project" value="UniProtKB-KW"/>
</dbReference>
<feature type="domain" description="W2" evidence="7">
    <location>
        <begin position="277"/>
        <end position="459"/>
    </location>
</feature>
<dbReference type="InterPro" id="IPR003307">
    <property type="entry name" value="W2_domain"/>
</dbReference>
<dbReference type="InterPro" id="IPR016189">
    <property type="entry name" value="Transl_init_fac_IF2/IF5_N"/>
</dbReference>
<feature type="compositionally biased region" description="Basic and acidic residues" evidence="6">
    <location>
        <begin position="197"/>
        <end position="206"/>
    </location>
</feature>
<dbReference type="InterPro" id="IPR016190">
    <property type="entry name" value="Transl_init_fac_IF2/IF5_Zn-bd"/>
</dbReference>
<feature type="region of interest" description="Disordered" evidence="6">
    <location>
        <begin position="148"/>
        <end position="233"/>
    </location>
</feature>
<keyword evidence="4" id="KW-0648">Protein biosynthesis</keyword>
<feature type="compositionally biased region" description="Basic residues" evidence="6">
    <location>
        <begin position="187"/>
        <end position="196"/>
    </location>
</feature>
<dbReference type="SMART" id="SM00653">
    <property type="entry name" value="eIF2B_5"/>
    <property type="match status" value="1"/>
</dbReference>
<dbReference type="GO" id="GO:0005829">
    <property type="term" value="C:cytosol"/>
    <property type="evidence" value="ECO:0007669"/>
    <property type="project" value="TreeGrafter"/>
</dbReference>
<keyword evidence="5" id="KW-0342">GTP-binding</keyword>
<evidence type="ECO:0000256" key="5">
    <source>
        <dbReference type="ARBA" id="ARBA00023134"/>
    </source>
</evidence>
<dbReference type="Gene3D" id="2.20.25.350">
    <property type="match status" value="1"/>
</dbReference>